<gene>
    <name evidence="2" type="ORF">DI598_16825</name>
</gene>
<dbReference type="EMBL" id="QFOI01000426">
    <property type="protein sequence ID" value="PZP42526.1"/>
    <property type="molecule type" value="Genomic_DNA"/>
</dbReference>
<evidence type="ECO:0000313" key="2">
    <source>
        <dbReference type="EMBL" id="PZP42526.1"/>
    </source>
</evidence>
<reference evidence="2 3" key="1">
    <citation type="submission" date="2017-11" db="EMBL/GenBank/DDBJ databases">
        <title>Infants hospitalized years apart are colonized by the same room-sourced microbial strains.</title>
        <authorList>
            <person name="Brooks B."/>
            <person name="Olm M.R."/>
            <person name="Firek B.A."/>
            <person name="Baker R."/>
            <person name="Thomas B.C."/>
            <person name="Morowitz M.J."/>
            <person name="Banfield J.F."/>
        </authorList>
    </citation>
    <scope>NUCLEOTIDE SEQUENCE [LARGE SCALE GENOMIC DNA]</scope>
    <source>
        <strain evidence="2">S2_009_000_R2_76</strain>
    </source>
</reference>
<comment type="caution">
    <text evidence="2">The sequence shown here is derived from an EMBL/GenBank/DDBJ whole genome shotgun (WGS) entry which is preliminary data.</text>
</comment>
<dbReference type="Pfam" id="PF20683">
    <property type="entry name" value="DUF6819"/>
    <property type="match status" value="1"/>
</dbReference>
<dbReference type="AlphaFoldDB" id="A0A2W5GAE2"/>
<dbReference type="Proteomes" id="UP000249645">
    <property type="component" value="Unassembled WGS sequence"/>
</dbReference>
<organism evidence="2 3">
    <name type="scientific">Pseudopedobacter saltans</name>
    <dbReference type="NCBI Taxonomy" id="151895"/>
    <lineage>
        <taxon>Bacteria</taxon>
        <taxon>Pseudomonadati</taxon>
        <taxon>Bacteroidota</taxon>
        <taxon>Sphingobacteriia</taxon>
        <taxon>Sphingobacteriales</taxon>
        <taxon>Sphingobacteriaceae</taxon>
        <taxon>Pseudopedobacter</taxon>
    </lineage>
</organism>
<evidence type="ECO:0000313" key="3">
    <source>
        <dbReference type="Proteomes" id="UP000249645"/>
    </source>
</evidence>
<feature type="domain" description="DUF6819" evidence="1">
    <location>
        <begin position="166"/>
        <end position="303"/>
    </location>
</feature>
<accession>A0A2W5GAE2</accession>
<proteinExistence type="predicted"/>
<evidence type="ECO:0000259" key="1">
    <source>
        <dbReference type="Pfam" id="PF20683"/>
    </source>
</evidence>
<name>A0A2W5GAE2_9SPHI</name>
<sequence length="322" mass="37511">MLARGNYANELNIPIPFSLVSINDQNNNLEIMVGYWFLYNMYALTRNSWKYANRDERIQKTQYIEYDYLAPDTVEEILQSMQLIETAVGNAYIRSIPTQEEASIVGKKLLEEANPIVDQLEIVLDGIEHSNRKTVLTKCLKGYQAFASMLTYYGLQAFFENCKVNTDSKVYNKWLNVGGQLIPKDHVDQLRIDVVNDKLGSWDAIHQFYEEQGALYPSYKIAHGLHILEKIKKRSLSETTVAEKQILLDEYLHHEKIILEAITISRKKDYTSPFRKMMYDSEEEMNEVLGSFEDNSFILQKKKDLLTLENDIERLKLNFNLH</sequence>
<protein>
    <recommendedName>
        <fullName evidence="1">DUF6819 domain-containing protein</fullName>
    </recommendedName>
</protein>
<dbReference type="InterPro" id="IPR049208">
    <property type="entry name" value="DUF6819"/>
</dbReference>